<dbReference type="Ensembl" id="ENSACOT00000011209.1">
    <property type="protein sequence ID" value="ENSACOP00000010833.1"/>
    <property type="gene ID" value="ENSACOG00000007505.1"/>
</dbReference>
<sequence>MLNVPRTRKSFFYAAVKFVKLACSYEKWDVFASAVGFVVNFLQAQDDPTWKKAEMELKLLTLMQSLRFPRKFKHGFSVSESNTKEAKISDCSEKKQTFMGECLFMYILLSIITLFFSFQNIQPDEEILVGVIMFLWQKCKSGLQQIQMNGNDYLKYIHEYKAYQVFLYYNLFLLI</sequence>
<dbReference type="GO" id="GO:0060271">
    <property type="term" value="P:cilium assembly"/>
    <property type="evidence" value="ECO:0007669"/>
    <property type="project" value="TreeGrafter"/>
</dbReference>
<protein>
    <submittedName>
        <fullName evidence="2">Uncharacterized protein</fullName>
    </submittedName>
</protein>
<evidence type="ECO:0000256" key="1">
    <source>
        <dbReference type="SAM" id="Phobius"/>
    </source>
</evidence>
<keyword evidence="1" id="KW-1133">Transmembrane helix</keyword>
<feature type="transmembrane region" description="Helical" evidence="1">
    <location>
        <begin position="98"/>
        <end position="118"/>
    </location>
</feature>
<reference evidence="2" key="1">
    <citation type="submission" date="2025-08" db="UniProtKB">
        <authorList>
            <consortium name="Ensembl"/>
        </authorList>
    </citation>
    <scope>IDENTIFICATION</scope>
</reference>
<proteinExistence type="predicted"/>
<dbReference type="AlphaFoldDB" id="A0A8B9FPA0"/>
<dbReference type="InterPro" id="IPR027912">
    <property type="entry name" value="CFAP54"/>
</dbReference>
<keyword evidence="1" id="KW-0472">Membrane</keyword>
<reference evidence="2" key="2">
    <citation type="submission" date="2025-09" db="UniProtKB">
        <authorList>
            <consortium name="Ensembl"/>
        </authorList>
    </citation>
    <scope>IDENTIFICATION</scope>
</reference>
<evidence type="ECO:0000313" key="3">
    <source>
        <dbReference type="Proteomes" id="UP000694522"/>
    </source>
</evidence>
<evidence type="ECO:0000313" key="2">
    <source>
        <dbReference type="Ensembl" id="ENSACOP00000010833.1"/>
    </source>
</evidence>
<name>A0A8B9FPA0_9PSIT</name>
<dbReference type="PANTHER" id="PTHR33487">
    <property type="entry name" value="CILIA- AND FLAGELLA-ASSOCIATED PROTEIN 54"/>
    <property type="match status" value="1"/>
</dbReference>
<keyword evidence="3" id="KW-1185">Reference proteome</keyword>
<keyword evidence="1" id="KW-0812">Transmembrane</keyword>
<accession>A0A8B9FPA0</accession>
<dbReference type="Proteomes" id="UP000694522">
    <property type="component" value="Unplaced"/>
</dbReference>
<dbReference type="PANTHER" id="PTHR33487:SF1">
    <property type="entry name" value="CILIA- AND FLAGELLA-ASSOCIATED PROTEIN 54"/>
    <property type="match status" value="1"/>
</dbReference>
<organism evidence="2 3">
    <name type="scientific">Amazona collaria</name>
    <name type="common">yellow-billed parrot</name>
    <dbReference type="NCBI Taxonomy" id="241587"/>
    <lineage>
        <taxon>Eukaryota</taxon>
        <taxon>Metazoa</taxon>
        <taxon>Chordata</taxon>
        <taxon>Craniata</taxon>
        <taxon>Vertebrata</taxon>
        <taxon>Euteleostomi</taxon>
        <taxon>Archelosauria</taxon>
        <taxon>Archosauria</taxon>
        <taxon>Dinosauria</taxon>
        <taxon>Saurischia</taxon>
        <taxon>Theropoda</taxon>
        <taxon>Coelurosauria</taxon>
        <taxon>Aves</taxon>
        <taxon>Neognathae</taxon>
        <taxon>Neoaves</taxon>
        <taxon>Telluraves</taxon>
        <taxon>Australaves</taxon>
        <taxon>Psittaciformes</taxon>
        <taxon>Psittacidae</taxon>
        <taxon>Amazona</taxon>
    </lineage>
</organism>
<dbReference type="Pfam" id="PF14858">
    <property type="entry name" value="CFAP54_N"/>
    <property type="match status" value="1"/>
</dbReference>